<sequence length="56" mass="6268">MEGQVDGQVERRVDAKCGEPLNKLTAMVTPRTHARRRECTHRTGTGFPAGPWPIHD</sequence>
<dbReference type="KEGG" id="llu:AKJ09_02888"/>
<reference evidence="2 3" key="1">
    <citation type="submission" date="2015-08" db="EMBL/GenBank/DDBJ databases">
        <authorList>
            <person name="Babu N.S."/>
            <person name="Beckwith C.J."/>
            <person name="Beseler K.G."/>
            <person name="Brison A."/>
            <person name="Carone J.V."/>
            <person name="Caskin T.P."/>
            <person name="Diamond M."/>
            <person name="Durham M.E."/>
            <person name="Foxe J.M."/>
            <person name="Go M."/>
            <person name="Henderson B.A."/>
            <person name="Jones I.B."/>
            <person name="McGettigan J.A."/>
            <person name="Micheletti S.J."/>
            <person name="Nasrallah M.E."/>
            <person name="Ortiz D."/>
            <person name="Piller C.R."/>
            <person name="Privatt S.R."/>
            <person name="Schneider S.L."/>
            <person name="Sharp S."/>
            <person name="Smith T.C."/>
            <person name="Stanton J.D."/>
            <person name="Ullery H.E."/>
            <person name="Wilson R.J."/>
            <person name="Serrano M.G."/>
            <person name="Buck G."/>
            <person name="Lee V."/>
            <person name="Wang Y."/>
            <person name="Carvalho R."/>
            <person name="Voegtly L."/>
            <person name="Shi R."/>
            <person name="Duckworth R."/>
            <person name="Johnson A."/>
            <person name="Loviza R."/>
            <person name="Walstead R."/>
            <person name="Shah Z."/>
            <person name="Kiflezghi M."/>
            <person name="Wade K."/>
            <person name="Ball S.L."/>
            <person name="Bradley K.W."/>
            <person name="Asai D.J."/>
            <person name="Bowman C.A."/>
            <person name="Russell D.A."/>
            <person name="Pope W.H."/>
            <person name="Jacobs-Sera D."/>
            <person name="Hendrix R.W."/>
            <person name="Hatfull G.F."/>
        </authorList>
    </citation>
    <scope>NUCLEOTIDE SEQUENCE [LARGE SCALE GENOMIC DNA]</scope>
    <source>
        <strain evidence="2 3">DSM 27648</strain>
    </source>
</reference>
<gene>
    <name evidence="2" type="ORF">AKJ09_02888</name>
</gene>
<dbReference type="Proteomes" id="UP000064967">
    <property type="component" value="Chromosome"/>
</dbReference>
<proteinExistence type="predicted"/>
<accession>A0A0K1PSY7</accession>
<evidence type="ECO:0000313" key="3">
    <source>
        <dbReference type="Proteomes" id="UP000064967"/>
    </source>
</evidence>
<evidence type="ECO:0000313" key="2">
    <source>
        <dbReference type="EMBL" id="AKU96224.1"/>
    </source>
</evidence>
<dbReference type="STRING" id="1391654.AKJ09_02888"/>
<dbReference type="EMBL" id="CP012333">
    <property type="protein sequence ID" value="AKU96224.1"/>
    <property type="molecule type" value="Genomic_DNA"/>
</dbReference>
<organism evidence="2 3">
    <name type="scientific">Labilithrix luteola</name>
    <dbReference type="NCBI Taxonomy" id="1391654"/>
    <lineage>
        <taxon>Bacteria</taxon>
        <taxon>Pseudomonadati</taxon>
        <taxon>Myxococcota</taxon>
        <taxon>Polyangia</taxon>
        <taxon>Polyangiales</taxon>
        <taxon>Labilitrichaceae</taxon>
        <taxon>Labilithrix</taxon>
    </lineage>
</organism>
<name>A0A0K1PSY7_9BACT</name>
<evidence type="ECO:0000256" key="1">
    <source>
        <dbReference type="SAM" id="MobiDB-lite"/>
    </source>
</evidence>
<feature type="region of interest" description="Disordered" evidence="1">
    <location>
        <begin position="30"/>
        <end position="56"/>
    </location>
</feature>
<dbReference type="AlphaFoldDB" id="A0A0K1PSY7"/>
<protein>
    <submittedName>
        <fullName evidence="2">Uncharacterized protein</fullName>
    </submittedName>
</protein>
<keyword evidence="3" id="KW-1185">Reference proteome</keyword>